<sequence>MDPGPPREHASSQAHLCVCAPSPGAVAAARLANSFARSRRRGSPRRLLHHRCARIQMLTCGWSEEKARLIICTFRKEILIDVQQEDSAQLAFTSSCESLKIFVASSEAKPS</sequence>
<dbReference type="Proteomes" id="UP000324897">
    <property type="component" value="Chromosome 7"/>
</dbReference>
<dbReference type="Gramene" id="TVU19750">
    <property type="protein sequence ID" value="TVU19750"/>
    <property type="gene ID" value="EJB05_35921"/>
</dbReference>
<feature type="non-terminal residue" evidence="1">
    <location>
        <position position="1"/>
    </location>
</feature>
<proteinExistence type="predicted"/>
<protein>
    <submittedName>
        <fullName evidence="1">Uncharacterized protein</fullName>
    </submittedName>
</protein>
<dbReference type="EMBL" id="RWGY01000029">
    <property type="protein sequence ID" value="TVU19750.1"/>
    <property type="molecule type" value="Genomic_DNA"/>
</dbReference>
<dbReference type="AlphaFoldDB" id="A0A5J9U990"/>
<evidence type="ECO:0000313" key="1">
    <source>
        <dbReference type="EMBL" id="TVU19750.1"/>
    </source>
</evidence>
<name>A0A5J9U990_9POAL</name>
<organism evidence="1 2">
    <name type="scientific">Eragrostis curvula</name>
    <name type="common">weeping love grass</name>
    <dbReference type="NCBI Taxonomy" id="38414"/>
    <lineage>
        <taxon>Eukaryota</taxon>
        <taxon>Viridiplantae</taxon>
        <taxon>Streptophyta</taxon>
        <taxon>Embryophyta</taxon>
        <taxon>Tracheophyta</taxon>
        <taxon>Spermatophyta</taxon>
        <taxon>Magnoliopsida</taxon>
        <taxon>Liliopsida</taxon>
        <taxon>Poales</taxon>
        <taxon>Poaceae</taxon>
        <taxon>PACMAD clade</taxon>
        <taxon>Chloridoideae</taxon>
        <taxon>Eragrostideae</taxon>
        <taxon>Eragrostidinae</taxon>
        <taxon>Eragrostis</taxon>
    </lineage>
</organism>
<keyword evidence="2" id="KW-1185">Reference proteome</keyword>
<comment type="caution">
    <text evidence="1">The sequence shown here is derived from an EMBL/GenBank/DDBJ whole genome shotgun (WGS) entry which is preliminary data.</text>
</comment>
<accession>A0A5J9U990</accession>
<gene>
    <name evidence="1" type="ORF">EJB05_35921</name>
</gene>
<reference evidence="1 2" key="1">
    <citation type="journal article" date="2019" name="Sci. Rep.">
        <title>A high-quality genome of Eragrostis curvula grass provides insights into Poaceae evolution and supports new strategies to enhance forage quality.</title>
        <authorList>
            <person name="Carballo J."/>
            <person name="Santos B.A.C.M."/>
            <person name="Zappacosta D."/>
            <person name="Garbus I."/>
            <person name="Selva J.P."/>
            <person name="Gallo C.A."/>
            <person name="Diaz A."/>
            <person name="Albertini E."/>
            <person name="Caccamo M."/>
            <person name="Echenique V."/>
        </authorList>
    </citation>
    <scope>NUCLEOTIDE SEQUENCE [LARGE SCALE GENOMIC DNA]</scope>
    <source>
        <strain evidence="2">cv. Victoria</strain>
        <tissue evidence="1">Leaf</tissue>
    </source>
</reference>
<evidence type="ECO:0000313" key="2">
    <source>
        <dbReference type="Proteomes" id="UP000324897"/>
    </source>
</evidence>